<comment type="similarity">
    <text evidence="1">Belongs to the bacterial solute-binding protein 5 family.</text>
</comment>
<dbReference type="EMBL" id="QXWK01000023">
    <property type="protein sequence ID" value="NBH62348.1"/>
    <property type="molecule type" value="Genomic_DNA"/>
</dbReference>
<organism evidence="6 7">
    <name type="scientific">Anaerotruncus colihominis</name>
    <dbReference type="NCBI Taxonomy" id="169435"/>
    <lineage>
        <taxon>Bacteria</taxon>
        <taxon>Bacillati</taxon>
        <taxon>Bacillota</taxon>
        <taxon>Clostridia</taxon>
        <taxon>Eubacteriales</taxon>
        <taxon>Oscillospiraceae</taxon>
        <taxon>Anaerotruncus</taxon>
    </lineage>
</organism>
<keyword evidence="4" id="KW-0472">Membrane</keyword>
<feature type="transmembrane region" description="Helical" evidence="4">
    <location>
        <begin position="21"/>
        <end position="41"/>
    </location>
</feature>
<feature type="domain" description="Solute-binding protein family 5" evidence="5">
    <location>
        <begin position="104"/>
        <end position="443"/>
    </location>
</feature>
<protein>
    <recommendedName>
        <fullName evidence="5">Solute-binding protein family 5 domain-containing protein</fullName>
    </recommendedName>
</protein>
<sequence length="545" mass="60941">MLKQNKGNRNYRVFDFLHRHIIIIIIAVVVLAGGLSTIAIVRGDVSPSEEEQETVTYETMDKIYLAMDRVETLNPLVSGDSDVYYISQLLFSSLFYLDDKLGVKSQVVESYNTNAQAGSVSLELRKDVKFSDGSSLTANDVRATINTILRIGSDGPYYEYVSKIDSVQISDTYAMTVHFEDPADAALDNLVFPIISATNYDADSDRVVGSGPYAISSYDNTKCLNLNPNKYYFGEKPENKLRFKVLPDKSKTSGLMTMEAVTAYVSRDQDADADAEDKDLNTEKISSSELEYLGFNFKNKVLAKKEVRQAIAKAIDVESLIHDNYGGCGISSDSIYFPGFLGTENKGDTYAQDLKGASDLLAAAGYRDVNEDGLLEDGEGKKVSMTILVNANDGNREDTAESIAVSLREIGIDVKIKSLGWQSYKTAVKEGEFDLYLGGYKFDKKFDLRQLFSSGNAIGYKNTTVQSYVNQMETCLSRKKQKGIYEKLKPVLADELPYYCLCYKTYAFITVPRFTGEELPTFFDIYRGCESWSWERTMVTENEEK</sequence>
<dbReference type="Gene3D" id="3.40.190.10">
    <property type="entry name" value="Periplasmic binding protein-like II"/>
    <property type="match status" value="1"/>
</dbReference>
<dbReference type="PANTHER" id="PTHR30290:SF9">
    <property type="entry name" value="OLIGOPEPTIDE-BINDING PROTEIN APPA"/>
    <property type="match status" value="1"/>
</dbReference>
<keyword evidence="2" id="KW-0813">Transport</keyword>
<keyword evidence="3" id="KW-0732">Signal</keyword>
<name>A0A845QQP2_9FIRM</name>
<evidence type="ECO:0000259" key="5">
    <source>
        <dbReference type="Pfam" id="PF00496"/>
    </source>
</evidence>
<evidence type="ECO:0000313" key="7">
    <source>
        <dbReference type="Proteomes" id="UP000446866"/>
    </source>
</evidence>
<keyword evidence="4" id="KW-1133">Transmembrane helix</keyword>
<dbReference type="GO" id="GO:1904680">
    <property type="term" value="F:peptide transmembrane transporter activity"/>
    <property type="evidence" value="ECO:0007669"/>
    <property type="project" value="TreeGrafter"/>
</dbReference>
<dbReference type="InterPro" id="IPR030678">
    <property type="entry name" value="Peptide/Ni-bd"/>
</dbReference>
<evidence type="ECO:0000256" key="2">
    <source>
        <dbReference type="ARBA" id="ARBA00022448"/>
    </source>
</evidence>
<dbReference type="PIRSF" id="PIRSF002741">
    <property type="entry name" value="MppA"/>
    <property type="match status" value="1"/>
</dbReference>
<dbReference type="GO" id="GO:0015833">
    <property type="term" value="P:peptide transport"/>
    <property type="evidence" value="ECO:0007669"/>
    <property type="project" value="TreeGrafter"/>
</dbReference>
<dbReference type="Pfam" id="PF00496">
    <property type="entry name" value="SBP_bac_5"/>
    <property type="match status" value="1"/>
</dbReference>
<dbReference type="AlphaFoldDB" id="A0A845QQP2"/>
<evidence type="ECO:0000256" key="1">
    <source>
        <dbReference type="ARBA" id="ARBA00005695"/>
    </source>
</evidence>
<evidence type="ECO:0000256" key="4">
    <source>
        <dbReference type="SAM" id="Phobius"/>
    </source>
</evidence>
<dbReference type="GO" id="GO:0042597">
    <property type="term" value="C:periplasmic space"/>
    <property type="evidence" value="ECO:0007669"/>
    <property type="project" value="UniProtKB-ARBA"/>
</dbReference>
<dbReference type="GO" id="GO:0043190">
    <property type="term" value="C:ATP-binding cassette (ABC) transporter complex"/>
    <property type="evidence" value="ECO:0007669"/>
    <property type="project" value="InterPro"/>
</dbReference>
<dbReference type="Gene3D" id="3.10.105.10">
    <property type="entry name" value="Dipeptide-binding Protein, Domain 3"/>
    <property type="match status" value="1"/>
</dbReference>
<dbReference type="InterPro" id="IPR039424">
    <property type="entry name" value="SBP_5"/>
</dbReference>
<keyword evidence="4" id="KW-0812">Transmembrane</keyword>
<reference evidence="6 7" key="1">
    <citation type="submission" date="2018-08" db="EMBL/GenBank/DDBJ databases">
        <title>Murine metabolic-syndrome-specific gut microbial biobank.</title>
        <authorList>
            <person name="Liu C."/>
        </authorList>
    </citation>
    <scope>NUCLEOTIDE SEQUENCE [LARGE SCALE GENOMIC DNA]</scope>
    <source>
        <strain evidence="6 7">28</strain>
    </source>
</reference>
<proteinExistence type="inferred from homology"/>
<comment type="caution">
    <text evidence="6">The sequence shown here is derived from an EMBL/GenBank/DDBJ whole genome shotgun (WGS) entry which is preliminary data.</text>
</comment>
<evidence type="ECO:0000313" key="6">
    <source>
        <dbReference type="EMBL" id="NBH62348.1"/>
    </source>
</evidence>
<evidence type="ECO:0000256" key="3">
    <source>
        <dbReference type="ARBA" id="ARBA00022729"/>
    </source>
</evidence>
<dbReference type="PANTHER" id="PTHR30290">
    <property type="entry name" value="PERIPLASMIC BINDING COMPONENT OF ABC TRANSPORTER"/>
    <property type="match status" value="1"/>
</dbReference>
<dbReference type="InterPro" id="IPR000914">
    <property type="entry name" value="SBP_5_dom"/>
</dbReference>
<dbReference type="Gene3D" id="3.90.76.10">
    <property type="entry name" value="Dipeptide-binding Protein, Domain 1"/>
    <property type="match status" value="1"/>
</dbReference>
<dbReference type="RefSeq" id="WP_160202635.1">
    <property type="nucleotide sequence ID" value="NZ_QXWK01000023.1"/>
</dbReference>
<gene>
    <name evidence="6" type="ORF">D0435_11870</name>
</gene>
<dbReference type="Proteomes" id="UP000446866">
    <property type="component" value="Unassembled WGS sequence"/>
</dbReference>
<dbReference type="SUPFAM" id="SSF53850">
    <property type="entry name" value="Periplasmic binding protein-like II"/>
    <property type="match status" value="1"/>
</dbReference>
<keyword evidence="7" id="KW-1185">Reference proteome</keyword>
<accession>A0A845QQP2</accession>